<sequence>MPRLLKRAISSDQVPRHELEGEIAVLKKQLREETELRAAYQERCSTLEEELAALQTHDVQKPEVGSSEVEPNGVAVEAVALKQHKAAEREAKRETVILRQQLVDLKRSISTSTRIESQVTDSTFAQEMEFLHHELQNWVVINFRRAKADVSASRLSVFLKDLPPSAYPETLEKLYESIESSSKLAVYQATVMTCLLDVFAERFLYGIKNEYPWYMQVCEAAKKLPDIFNTVSYNKWRSVSFDQVRQCQAIEADIDLSAAQLADRICGILCTVTEIEENDARNSSLTGIVRRAIGLAHLFRVQRPQYEFALPLPGTPFDSSSMEDAEADNQFQAGTIRCSTWPTVTKIGDEQGDNLHLRSIVIKARVVCVFP</sequence>
<keyword evidence="3" id="KW-1185">Reference proteome</keyword>
<dbReference type="EMBL" id="MU003773">
    <property type="protein sequence ID" value="KAF2724058.1"/>
    <property type="molecule type" value="Genomic_DNA"/>
</dbReference>
<protein>
    <submittedName>
        <fullName evidence="2">Uncharacterized protein</fullName>
    </submittedName>
</protein>
<dbReference type="AlphaFoldDB" id="A0A9P4QEA0"/>
<gene>
    <name evidence="2" type="ORF">K431DRAFT_218690</name>
</gene>
<evidence type="ECO:0000256" key="1">
    <source>
        <dbReference type="SAM" id="Coils"/>
    </source>
</evidence>
<keyword evidence="1" id="KW-0175">Coiled coil</keyword>
<reference evidence="2" key="1">
    <citation type="journal article" date="2020" name="Stud. Mycol.">
        <title>101 Dothideomycetes genomes: a test case for predicting lifestyles and emergence of pathogens.</title>
        <authorList>
            <person name="Haridas S."/>
            <person name="Albert R."/>
            <person name="Binder M."/>
            <person name="Bloem J."/>
            <person name="Labutti K."/>
            <person name="Salamov A."/>
            <person name="Andreopoulos B."/>
            <person name="Baker S."/>
            <person name="Barry K."/>
            <person name="Bills G."/>
            <person name="Bluhm B."/>
            <person name="Cannon C."/>
            <person name="Castanera R."/>
            <person name="Culley D."/>
            <person name="Daum C."/>
            <person name="Ezra D."/>
            <person name="Gonzalez J."/>
            <person name="Henrissat B."/>
            <person name="Kuo A."/>
            <person name="Liang C."/>
            <person name="Lipzen A."/>
            <person name="Lutzoni F."/>
            <person name="Magnuson J."/>
            <person name="Mondo S."/>
            <person name="Nolan M."/>
            <person name="Ohm R."/>
            <person name="Pangilinan J."/>
            <person name="Park H.-J."/>
            <person name="Ramirez L."/>
            <person name="Alfaro M."/>
            <person name="Sun H."/>
            <person name="Tritt A."/>
            <person name="Yoshinaga Y."/>
            <person name="Zwiers L.-H."/>
            <person name="Turgeon B."/>
            <person name="Goodwin S."/>
            <person name="Spatafora J."/>
            <person name="Crous P."/>
            <person name="Grigoriev I."/>
        </authorList>
    </citation>
    <scope>NUCLEOTIDE SEQUENCE</scope>
    <source>
        <strain evidence="2">CBS 116435</strain>
    </source>
</reference>
<dbReference type="OrthoDB" id="5328813at2759"/>
<proteinExistence type="predicted"/>
<evidence type="ECO:0000313" key="3">
    <source>
        <dbReference type="Proteomes" id="UP000799441"/>
    </source>
</evidence>
<name>A0A9P4QEA0_9PEZI</name>
<organism evidence="2 3">
    <name type="scientific">Polychaeton citri CBS 116435</name>
    <dbReference type="NCBI Taxonomy" id="1314669"/>
    <lineage>
        <taxon>Eukaryota</taxon>
        <taxon>Fungi</taxon>
        <taxon>Dikarya</taxon>
        <taxon>Ascomycota</taxon>
        <taxon>Pezizomycotina</taxon>
        <taxon>Dothideomycetes</taxon>
        <taxon>Dothideomycetidae</taxon>
        <taxon>Capnodiales</taxon>
        <taxon>Capnodiaceae</taxon>
        <taxon>Polychaeton</taxon>
    </lineage>
</organism>
<accession>A0A9P4QEA0</accession>
<comment type="caution">
    <text evidence="2">The sequence shown here is derived from an EMBL/GenBank/DDBJ whole genome shotgun (WGS) entry which is preliminary data.</text>
</comment>
<dbReference type="Proteomes" id="UP000799441">
    <property type="component" value="Unassembled WGS sequence"/>
</dbReference>
<dbReference type="Gene3D" id="1.20.5.1160">
    <property type="entry name" value="Vasodilator-stimulated phosphoprotein"/>
    <property type="match status" value="1"/>
</dbReference>
<feature type="coiled-coil region" evidence="1">
    <location>
        <begin position="16"/>
        <end position="57"/>
    </location>
</feature>
<evidence type="ECO:0000313" key="2">
    <source>
        <dbReference type="EMBL" id="KAF2724058.1"/>
    </source>
</evidence>